<gene>
    <name evidence="1" type="ORF">CROST_020340</name>
</gene>
<proteinExistence type="predicted"/>
<sequence length="549" mass="63189">MNEITKNSIEKSKENHFEINYVIEKSKDNRSVLKIFKDGKSIYMGSKYNASRDIVDISNKILEKNKSIVIIFGLGSGEYIKDILQSYKEIRKIIVIEPELNTIKAFMFTKYFKEIVEDRRVYLCLLLKDEFFVNLSSMLKENEVGEINYIVFHNYNRVYNDELKYCTEVLQHYIDIALSNSGTNNKFSKLWFKCYVKNLRYIVKSTPVYYFDNLFRSLPAVIVSAGPSLEKNLSYLKAYQNKCVIISGGRTLKSLLETGIVPDFLCIIDPADIAYDQVKSYDYSRIPLVYFEKTNWKVVQNHKGNKIINSYDENLKRLLKTDVGALDHGGSVAHNCLGLAVKLGCNPIMMIGQDFAYTDDKAHADIASSKGEIGNLNDIEDNIYVKDVFGGKVRTDALLNMYRKTMEEMIKIYNDRKYINCTEGGAYIEGATVEEFEKSLYNYCKVDLNKNISSVFSKNNKIKVNNVIKELKNTLLEGERIIEDINNSTIEDGKYEKIVNYIEKHFLLNHMSEALDKNNLDSSKLCNELIENLKLIKETMEYIKGPGVE</sequence>
<evidence type="ECO:0000313" key="1">
    <source>
        <dbReference type="EMBL" id="URZ11317.1"/>
    </source>
</evidence>
<dbReference type="PANTHER" id="PTHR41786:SF1">
    <property type="entry name" value="6-HYDROXYMETHYLPTERIN DIPHOSPHOKINASE MPTE-LIKE DOMAIN-CONTAINING PROTEIN"/>
    <property type="match status" value="1"/>
</dbReference>
<dbReference type="EMBL" id="CP096983">
    <property type="protein sequence ID" value="URZ11317.1"/>
    <property type="molecule type" value="Genomic_DNA"/>
</dbReference>
<name>A0A1S8L9M1_9CLOT</name>
<protein>
    <submittedName>
        <fullName evidence="1">Uncharacterized protein</fullName>
    </submittedName>
</protein>
<evidence type="ECO:0000313" key="2">
    <source>
        <dbReference type="Proteomes" id="UP000190951"/>
    </source>
</evidence>
<reference evidence="1 2" key="1">
    <citation type="submission" date="2022-04" db="EMBL/GenBank/DDBJ databases">
        <title>Genome sequence of C. roseum typestrain.</title>
        <authorList>
            <person name="Poehlein A."/>
            <person name="Schoch T."/>
            <person name="Duerre P."/>
            <person name="Daniel R."/>
        </authorList>
    </citation>
    <scope>NUCLEOTIDE SEQUENCE [LARGE SCALE GENOMIC DNA]</scope>
    <source>
        <strain evidence="1 2">DSM 7320</strain>
    </source>
</reference>
<keyword evidence="2" id="KW-1185">Reference proteome</keyword>
<dbReference type="InterPro" id="IPR002826">
    <property type="entry name" value="MptE-like"/>
</dbReference>
<dbReference type="PANTHER" id="PTHR41786">
    <property type="entry name" value="MOTILITY ACCESSORY FACTOR MAF"/>
    <property type="match status" value="1"/>
</dbReference>
<dbReference type="KEGG" id="crw:CROST_020340"/>
<dbReference type="Pfam" id="PF01973">
    <property type="entry name" value="MptE-like"/>
    <property type="match status" value="1"/>
</dbReference>
<accession>A0A1S8L9M1</accession>
<dbReference type="Proteomes" id="UP000190951">
    <property type="component" value="Chromosome"/>
</dbReference>
<organism evidence="1 2">
    <name type="scientific">Clostridium felsineum</name>
    <dbReference type="NCBI Taxonomy" id="36839"/>
    <lineage>
        <taxon>Bacteria</taxon>
        <taxon>Bacillati</taxon>
        <taxon>Bacillota</taxon>
        <taxon>Clostridia</taxon>
        <taxon>Eubacteriales</taxon>
        <taxon>Clostridiaceae</taxon>
        <taxon>Clostridium</taxon>
    </lineage>
</organism>
<dbReference type="STRING" id="84029.CROST_16350"/>
<dbReference type="AlphaFoldDB" id="A0A1S8L9M1"/>
<dbReference type="RefSeq" id="WP_077835008.1">
    <property type="nucleotide sequence ID" value="NZ_CP096983.1"/>
</dbReference>